<dbReference type="Proteomes" id="UP000324222">
    <property type="component" value="Unassembled WGS sequence"/>
</dbReference>
<dbReference type="EMBL" id="VSRR010041152">
    <property type="protein sequence ID" value="MPC75455.1"/>
    <property type="molecule type" value="Genomic_DNA"/>
</dbReference>
<sequence length="37" mass="4406">MVFSPYTHNIHKKTRCKDFTFSGKCGKRLIVWRYGTV</sequence>
<evidence type="ECO:0000313" key="1">
    <source>
        <dbReference type="EMBL" id="MPC75455.1"/>
    </source>
</evidence>
<gene>
    <name evidence="1" type="ORF">E2C01_069843</name>
</gene>
<comment type="caution">
    <text evidence="1">The sequence shown here is derived from an EMBL/GenBank/DDBJ whole genome shotgun (WGS) entry which is preliminary data.</text>
</comment>
<protein>
    <submittedName>
        <fullName evidence="1">Uncharacterized protein</fullName>
    </submittedName>
</protein>
<name>A0A5B7I008_PORTR</name>
<keyword evidence="2" id="KW-1185">Reference proteome</keyword>
<dbReference type="AlphaFoldDB" id="A0A5B7I008"/>
<reference evidence="1 2" key="1">
    <citation type="submission" date="2019-05" db="EMBL/GenBank/DDBJ databases">
        <title>Another draft genome of Portunus trituberculatus and its Hox gene families provides insights of decapod evolution.</title>
        <authorList>
            <person name="Jeong J.-H."/>
            <person name="Song I."/>
            <person name="Kim S."/>
            <person name="Choi T."/>
            <person name="Kim D."/>
            <person name="Ryu S."/>
            <person name="Kim W."/>
        </authorList>
    </citation>
    <scope>NUCLEOTIDE SEQUENCE [LARGE SCALE GENOMIC DNA]</scope>
    <source>
        <tissue evidence="1">Muscle</tissue>
    </source>
</reference>
<organism evidence="1 2">
    <name type="scientific">Portunus trituberculatus</name>
    <name type="common">Swimming crab</name>
    <name type="synonym">Neptunus trituberculatus</name>
    <dbReference type="NCBI Taxonomy" id="210409"/>
    <lineage>
        <taxon>Eukaryota</taxon>
        <taxon>Metazoa</taxon>
        <taxon>Ecdysozoa</taxon>
        <taxon>Arthropoda</taxon>
        <taxon>Crustacea</taxon>
        <taxon>Multicrustacea</taxon>
        <taxon>Malacostraca</taxon>
        <taxon>Eumalacostraca</taxon>
        <taxon>Eucarida</taxon>
        <taxon>Decapoda</taxon>
        <taxon>Pleocyemata</taxon>
        <taxon>Brachyura</taxon>
        <taxon>Eubrachyura</taxon>
        <taxon>Portunoidea</taxon>
        <taxon>Portunidae</taxon>
        <taxon>Portuninae</taxon>
        <taxon>Portunus</taxon>
    </lineage>
</organism>
<proteinExistence type="predicted"/>
<evidence type="ECO:0000313" key="2">
    <source>
        <dbReference type="Proteomes" id="UP000324222"/>
    </source>
</evidence>
<accession>A0A5B7I008</accession>